<proteinExistence type="predicted"/>
<evidence type="ECO:0000313" key="1">
    <source>
        <dbReference type="EMBL" id="KAK3729490.1"/>
    </source>
</evidence>
<organism evidence="1 2">
    <name type="scientific">Elysia crispata</name>
    <name type="common">lettuce slug</name>
    <dbReference type="NCBI Taxonomy" id="231223"/>
    <lineage>
        <taxon>Eukaryota</taxon>
        <taxon>Metazoa</taxon>
        <taxon>Spiralia</taxon>
        <taxon>Lophotrochozoa</taxon>
        <taxon>Mollusca</taxon>
        <taxon>Gastropoda</taxon>
        <taxon>Heterobranchia</taxon>
        <taxon>Euthyneura</taxon>
        <taxon>Panpulmonata</taxon>
        <taxon>Sacoglossa</taxon>
        <taxon>Placobranchoidea</taxon>
        <taxon>Plakobranchidae</taxon>
        <taxon>Elysia</taxon>
    </lineage>
</organism>
<gene>
    <name evidence="1" type="ORF">RRG08_044005</name>
</gene>
<name>A0AAE1CQU1_9GAST</name>
<dbReference type="Proteomes" id="UP001283361">
    <property type="component" value="Unassembled WGS sequence"/>
</dbReference>
<protein>
    <submittedName>
        <fullName evidence="1">Uncharacterized protein</fullName>
    </submittedName>
</protein>
<dbReference type="AlphaFoldDB" id="A0AAE1CQU1"/>
<sequence length="92" mass="10726">MDCSRCWPSWHGHLPARPKARKSDRAMWTRRGSIINPSDLAKSVDISGRWPPNVRPHAKFNGHMRHGCEDWRSAQSPEFIPYSRYINTTPDR</sequence>
<reference evidence="1" key="1">
    <citation type="journal article" date="2023" name="G3 (Bethesda)">
        <title>A reference genome for the long-term kleptoplast-retaining sea slug Elysia crispata morphotype clarki.</title>
        <authorList>
            <person name="Eastman K.E."/>
            <person name="Pendleton A.L."/>
            <person name="Shaikh M.A."/>
            <person name="Suttiyut T."/>
            <person name="Ogas R."/>
            <person name="Tomko P."/>
            <person name="Gavelis G."/>
            <person name="Widhalm J.R."/>
            <person name="Wisecaver J.H."/>
        </authorList>
    </citation>
    <scope>NUCLEOTIDE SEQUENCE</scope>
    <source>
        <strain evidence="1">ECLA1</strain>
    </source>
</reference>
<evidence type="ECO:0000313" key="2">
    <source>
        <dbReference type="Proteomes" id="UP001283361"/>
    </source>
</evidence>
<accession>A0AAE1CQU1</accession>
<dbReference type="EMBL" id="JAWDGP010007140">
    <property type="protein sequence ID" value="KAK3729490.1"/>
    <property type="molecule type" value="Genomic_DNA"/>
</dbReference>
<keyword evidence="2" id="KW-1185">Reference proteome</keyword>
<comment type="caution">
    <text evidence="1">The sequence shown here is derived from an EMBL/GenBank/DDBJ whole genome shotgun (WGS) entry which is preliminary data.</text>
</comment>